<evidence type="ECO:0000313" key="6">
    <source>
        <dbReference type="EMBL" id="MDT0316801.1"/>
    </source>
</evidence>
<evidence type="ECO:0000256" key="4">
    <source>
        <dbReference type="SAM" id="MobiDB-lite"/>
    </source>
</evidence>
<keyword evidence="2" id="KW-0238">DNA-binding</keyword>
<dbReference type="InterPro" id="IPR000524">
    <property type="entry name" value="Tscrpt_reg_HTH_GntR"/>
</dbReference>
<dbReference type="SUPFAM" id="SSF46785">
    <property type="entry name" value="Winged helix' DNA-binding domain"/>
    <property type="match status" value="1"/>
</dbReference>
<reference evidence="7" key="1">
    <citation type="submission" date="2023-07" db="EMBL/GenBank/DDBJ databases">
        <title>30 novel species of actinomycetes from the DSMZ collection.</title>
        <authorList>
            <person name="Nouioui I."/>
        </authorList>
    </citation>
    <scope>NUCLEOTIDE SEQUENCE [LARGE SCALE GENOMIC DNA]</scope>
    <source>
        <strain evidence="7">DSM 44918</strain>
    </source>
</reference>
<dbReference type="RefSeq" id="WP_311594534.1">
    <property type="nucleotide sequence ID" value="NZ_JAVREM010000001.1"/>
</dbReference>
<accession>A0ABU2LH13</accession>
<dbReference type="Pfam" id="PF00392">
    <property type="entry name" value="GntR"/>
    <property type="match status" value="1"/>
</dbReference>
<dbReference type="Gene3D" id="1.20.120.530">
    <property type="entry name" value="GntR ligand-binding domain-like"/>
    <property type="match status" value="1"/>
</dbReference>
<dbReference type="PANTHER" id="PTHR43537">
    <property type="entry name" value="TRANSCRIPTIONAL REGULATOR, GNTR FAMILY"/>
    <property type="match status" value="1"/>
</dbReference>
<dbReference type="Pfam" id="PF07729">
    <property type="entry name" value="FCD"/>
    <property type="match status" value="1"/>
</dbReference>
<evidence type="ECO:0000256" key="3">
    <source>
        <dbReference type="ARBA" id="ARBA00023163"/>
    </source>
</evidence>
<dbReference type="SMART" id="SM00345">
    <property type="entry name" value="HTH_GNTR"/>
    <property type="match status" value="1"/>
</dbReference>
<name>A0ABU2LH13_9ACTN</name>
<proteinExistence type="predicted"/>
<keyword evidence="7" id="KW-1185">Reference proteome</keyword>
<dbReference type="PRINTS" id="PR00035">
    <property type="entry name" value="HTHGNTR"/>
</dbReference>
<evidence type="ECO:0000256" key="2">
    <source>
        <dbReference type="ARBA" id="ARBA00023125"/>
    </source>
</evidence>
<keyword evidence="1" id="KW-0805">Transcription regulation</keyword>
<comment type="caution">
    <text evidence="6">The sequence shown here is derived from an EMBL/GenBank/DDBJ whole genome shotgun (WGS) entry which is preliminary data.</text>
</comment>
<keyword evidence="3" id="KW-0804">Transcription</keyword>
<protein>
    <submittedName>
        <fullName evidence="6">FadR/GntR family transcriptional regulator</fullName>
    </submittedName>
</protein>
<evidence type="ECO:0000259" key="5">
    <source>
        <dbReference type="PROSITE" id="PS50949"/>
    </source>
</evidence>
<dbReference type="EMBL" id="JAVREM010000001">
    <property type="protein sequence ID" value="MDT0316801.1"/>
    <property type="molecule type" value="Genomic_DNA"/>
</dbReference>
<feature type="domain" description="HTH gntR-type" evidence="5">
    <location>
        <begin position="1"/>
        <end position="69"/>
    </location>
</feature>
<evidence type="ECO:0000256" key="1">
    <source>
        <dbReference type="ARBA" id="ARBA00023015"/>
    </source>
</evidence>
<dbReference type="Proteomes" id="UP001183420">
    <property type="component" value="Unassembled WGS sequence"/>
</dbReference>
<feature type="compositionally biased region" description="Pro residues" evidence="4">
    <location>
        <begin position="249"/>
        <end position="265"/>
    </location>
</feature>
<dbReference type="SUPFAM" id="SSF48008">
    <property type="entry name" value="GntR ligand-binding domain-like"/>
    <property type="match status" value="1"/>
</dbReference>
<gene>
    <name evidence="6" type="ORF">RNC47_00455</name>
</gene>
<dbReference type="PROSITE" id="PS50949">
    <property type="entry name" value="HTH_GNTR"/>
    <property type="match status" value="1"/>
</dbReference>
<dbReference type="InterPro" id="IPR036390">
    <property type="entry name" value="WH_DNA-bd_sf"/>
</dbReference>
<dbReference type="CDD" id="cd07377">
    <property type="entry name" value="WHTH_GntR"/>
    <property type="match status" value="1"/>
</dbReference>
<evidence type="ECO:0000313" key="7">
    <source>
        <dbReference type="Proteomes" id="UP001183420"/>
    </source>
</evidence>
<dbReference type="Gene3D" id="1.10.10.10">
    <property type="entry name" value="Winged helix-like DNA-binding domain superfamily/Winged helix DNA-binding domain"/>
    <property type="match status" value="1"/>
</dbReference>
<dbReference type="PANTHER" id="PTHR43537:SF44">
    <property type="entry name" value="GNTR FAMILY REGULATORY PROTEIN"/>
    <property type="match status" value="1"/>
</dbReference>
<sequence>MSLTDGAIARIRELVRSGALPPGAKLPPEQRLAAELGLSRNLTREAVKALVASRVLEIRRGDGTYVTSLEPRLLLEGIGEAVELLRGETLLELTEVRRLLEPAATGLAAGRVSPAQLAAVRRQLAAMRAASDDIEALIEHDAAFHRAVVAATGNQTLSSLLDGIAGRTLRARVWRGLVDDGAADLALAEHQAIVDALADGDAVLAEAAALVHVSSTERWLRRQLAGPVSSDPGHPSDASDLEEPCASPTSPPSSLPKDTPAPRPASPRARHSAPPG</sequence>
<dbReference type="InterPro" id="IPR011711">
    <property type="entry name" value="GntR_C"/>
</dbReference>
<dbReference type="InterPro" id="IPR036388">
    <property type="entry name" value="WH-like_DNA-bd_sf"/>
</dbReference>
<dbReference type="InterPro" id="IPR008920">
    <property type="entry name" value="TF_FadR/GntR_C"/>
</dbReference>
<organism evidence="6 7">
    <name type="scientific">Streptomyces millisiae</name>
    <dbReference type="NCBI Taxonomy" id="3075542"/>
    <lineage>
        <taxon>Bacteria</taxon>
        <taxon>Bacillati</taxon>
        <taxon>Actinomycetota</taxon>
        <taxon>Actinomycetes</taxon>
        <taxon>Kitasatosporales</taxon>
        <taxon>Streptomycetaceae</taxon>
        <taxon>Streptomyces</taxon>
    </lineage>
</organism>
<dbReference type="SMART" id="SM00895">
    <property type="entry name" value="FCD"/>
    <property type="match status" value="1"/>
</dbReference>
<feature type="region of interest" description="Disordered" evidence="4">
    <location>
        <begin position="224"/>
        <end position="276"/>
    </location>
</feature>